<sequence length="128" mass="13158">MAGASRDTKALVMAALKAALPDVQVVSNVPYANGDPPDPLVLVIATGGQGQHHRVLSTGQVTIDSFAPTTGQAMRLALRVDAAINALVAGHDHPVTKVTGNAPAESPDPTITAARSTATYQITTRNQP</sequence>
<evidence type="ECO:0000313" key="1">
    <source>
        <dbReference type="EMBL" id="DAD76798.1"/>
    </source>
</evidence>
<name>A0A8S5M3M4_9CAUD</name>
<dbReference type="EMBL" id="BK014809">
    <property type="protein sequence ID" value="DAD76798.1"/>
    <property type="molecule type" value="Genomic_DNA"/>
</dbReference>
<proteinExistence type="predicted"/>
<organism evidence="1">
    <name type="scientific">Siphoviridae sp. ctDMf1</name>
    <dbReference type="NCBI Taxonomy" id="2826197"/>
    <lineage>
        <taxon>Viruses</taxon>
        <taxon>Duplodnaviria</taxon>
        <taxon>Heunggongvirae</taxon>
        <taxon>Uroviricota</taxon>
        <taxon>Caudoviricetes</taxon>
    </lineage>
</organism>
<reference evidence="1" key="1">
    <citation type="journal article" date="2021" name="Proc. Natl. Acad. Sci. U.S.A.">
        <title>A Catalog of Tens of Thousands of Viruses from Human Metagenomes Reveals Hidden Associations with Chronic Diseases.</title>
        <authorList>
            <person name="Tisza M.J."/>
            <person name="Buck C.B."/>
        </authorList>
    </citation>
    <scope>NUCLEOTIDE SEQUENCE</scope>
    <source>
        <strain evidence="1">CtDMf1</strain>
    </source>
</reference>
<protein>
    <submittedName>
        <fullName evidence="1">Tail completion protein</fullName>
    </submittedName>
</protein>
<accession>A0A8S5M3M4</accession>